<evidence type="ECO:0000313" key="2">
    <source>
        <dbReference type="Proteomes" id="UP001497382"/>
    </source>
</evidence>
<dbReference type="Proteomes" id="UP001497382">
    <property type="component" value="Unassembled WGS sequence"/>
</dbReference>
<gene>
    <name evidence="1" type="ORF">LARSCL_LOCUS15611</name>
</gene>
<keyword evidence="2" id="KW-1185">Reference proteome</keyword>
<dbReference type="EMBL" id="CAXIEN010000239">
    <property type="protein sequence ID" value="CAL1288874.1"/>
    <property type="molecule type" value="Genomic_DNA"/>
</dbReference>
<evidence type="ECO:0000313" key="1">
    <source>
        <dbReference type="EMBL" id="CAL1288874.1"/>
    </source>
</evidence>
<dbReference type="AlphaFoldDB" id="A0AAV2B0G6"/>
<reference evidence="1 2" key="1">
    <citation type="submission" date="2024-04" db="EMBL/GenBank/DDBJ databases">
        <authorList>
            <person name="Rising A."/>
            <person name="Reimegard J."/>
            <person name="Sonavane S."/>
            <person name="Akerstrom W."/>
            <person name="Nylinder S."/>
            <person name="Hedman E."/>
            <person name="Kallberg Y."/>
        </authorList>
    </citation>
    <scope>NUCLEOTIDE SEQUENCE [LARGE SCALE GENOMIC DNA]</scope>
</reference>
<proteinExistence type="predicted"/>
<name>A0AAV2B0G6_9ARAC</name>
<organism evidence="1 2">
    <name type="scientific">Larinioides sclopetarius</name>
    <dbReference type="NCBI Taxonomy" id="280406"/>
    <lineage>
        <taxon>Eukaryota</taxon>
        <taxon>Metazoa</taxon>
        <taxon>Ecdysozoa</taxon>
        <taxon>Arthropoda</taxon>
        <taxon>Chelicerata</taxon>
        <taxon>Arachnida</taxon>
        <taxon>Araneae</taxon>
        <taxon>Araneomorphae</taxon>
        <taxon>Entelegynae</taxon>
        <taxon>Araneoidea</taxon>
        <taxon>Araneidae</taxon>
        <taxon>Larinioides</taxon>
    </lineage>
</organism>
<sequence length="63" mass="7204">MEDSGKYSVKCYSGRQTISFGIMVNAKPQSIHSTNGYPLNRSMNHTYLDKSIQHLTYLFIIFA</sequence>
<comment type="caution">
    <text evidence="1">The sequence shown here is derived from an EMBL/GenBank/DDBJ whole genome shotgun (WGS) entry which is preliminary data.</text>
</comment>
<accession>A0AAV2B0G6</accession>
<protein>
    <submittedName>
        <fullName evidence="1">Uncharacterized protein</fullName>
    </submittedName>
</protein>